<dbReference type="InterPro" id="IPR001736">
    <property type="entry name" value="PLipase_D/transphosphatidylase"/>
</dbReference>
<keyword evidence="8" id="KW-1133">Transmembrane helix</keyword>
<dbReference type="PROSITE" id="PS50195">
    <property type="entry name" value="PX"/>
    <property type="match status" value="1"/>
</dbReference>
<protein>
    <recommendedName>
        <fullName evidence="2">phospholipase D</fullName>
        <ecNumber evidence="2">3.1.4.4</ecNumber>
    </recommendedName>
</protein>
<evidence type="ECO:0000256" key="5">
    <source>
        <dbReference type="ARBA" id="ARBA00022963"/>
    </source>
</evidence>
<feature type="region of interest" description="Disordered" evidence="7">
    <location>
        <begin position="615"/>
        <end position="638"/>
    </location>
</feature>
<proteinExistence type="predicted"/>
<dbReference type="SMART" id="SM00312">
    <property type="entry name" value="PX"/>
    <property type="match status" value="1"/>
</dbReference>
<feature type="region of interest" description="Disordered" evidence="7">
    <location>
        <begin position="229"/>
        <end position="259"/>
    </location>
</feature>
<dbReference type="GO" id="GO:0035091">
    <property type="term" value="F:phosphatidylinositol binding"/>
    <property type="evidence" value="ECO:0007669"/>
    <property type="project" value="InterPro"/>
</dbReference>
<keyword evidence="6" id="KW-0443">Lipid metabolism</keyword>
<evidence type="ECO:0000313" key="12">
    <source>
        <dbReference type="EMBL" id="CAD6195581.1"/>
    </source>
</evidence>
<evidence type="ECO:0000256" key="2">
    <source>
        <dbReference type="ARBA" id="ARBA00012027"/>
    </source>
</evidence>
<dbReference type="PROSITE" id="PS50035">
    <property type="entry name" value="PLD"/>
    <property type="match status" value="2"/>
</dbReference>
<feature type="compositionally biased region" description="Basic and acidic residues" evidence="7">
    <location>
        <begin position="1838"/>
        <end position="1849"/>
    </location>
</feature>
<feature type="chain" id="PRO_5035777721" description="phospholipase D" evidence="9">
    <location>
        <begin position="24"/>
        <end position="2082"/>
    </location>
</feature>
<dbReference type="PANTHER" id="PTHR18896">
    <property type="entry name" value="PHOSPHOLIPASE D"/>
    <property type="match status" value="1"/>
</dbReference>
<keyword evidence="4" id="KW-0378">Hydrolase</keyword>
<keyword evidence="8" id="KW-0812">Transmembrane</keyword>
<dbReference type="CDD" id="cd01254">
    <property type="entry name" value="PH_PLD"/>
    <property type="match status" value="1"/>
</dbReference>
<feature type="signal peptide" evidence="9">
    <location>
        <begin position="1"/>
        <end position="23"/>
    </location>
</feature>
<evidence type="ECO:0000259" key="10">
    <source>
        <dbReference type="PROSITE" id="PS50035"/>
    </source>
</evidence>
<keyword evidence="8" id="KW-0472">Membrane</keyword>
<evidence type="ECO:0000256" key="8">
    <source>
        <dbReference type="SAM" id="Phobius"/>
    </source>
</evidence>
<feature type="compositionally biased region" description="Basic and acidic residues" evidence="7">
    <location>
        <begin position="319"/>
        <end position="336"/>
    </location>
</feature>
<organism evidence="12 13">
    <name type="scientific">Caenorhabditis auriculariae</name>
    <dbReference type="NCBI Taxonomy" id="2777116"/>
    <lineage>
        <taxon>Eukaryota</taxon>
        <taxon>Metazoa</taxon>
        <taxon>Ecdysozoa</taxon>
        <taxon>Nematoda</taxon>
        <taxon>Chromadorea</taxon>
        <taxon>Rhabditida</taxon>
        <taxon>Rhabditina</taxon>
        <taxon>Rhabditomorpha</taxon>
        <taxon>Rhabditoidea</taxon>
        <taxon>Rhabditidae</taxon>
        <taxon>Peloderinae</taxon>
        <taxon>Caenorhabditis</taxon>
    </lineage>
</organism>
<dbReference type="SUPFAM" id="SSF50729">
    <property type="entry name" value="PH domain-like"/>
    <property type="match status" value="1"/>
</dbReference>
<accession>A0A8S1HMR6</accession>
<keyword evidence="13" id="KW-1185">Reference proteome</keyword>
<keyword evidence="3" id="KW-0677">Repeat</keyword>
<feature type="compositionally biased region" description="Basic residues" evidence="7">
    <location>
        <begin position="248"/>
        <end position="259"/>
    </location>
</feature>
<evidence type="ECO:0000256" key="6">
    <source>
        <dbReference type="ARBA" id="ARBA00023098"/>
    </source>
</evidence>
<evidence type="ECO:0000256" key="1">
    <source>
        <dbReference type="ARBA" id="ARBA00000798"/>
    </source>
</evidence>
<comment type="caution">
    <text evidence="12">The sequence shown here is derived from an EMBL/GenBank/DDBJ whole genome shotgun (WGS) entry which is preliminary data.</text>
</comment>
<dbReference type="InterPro" id="IPR015679">
    <property type="entry name" value="PLipase_D_fam"/>
</dbReference>
<sequence length="2082" mass="231638">MHRFVLCLASAIVVAAFWGQVQAGPLPVASTELATTSETTAIDTLGSSSSRVKRSGCGCCGCCCGGGGGGCCCCRPRCCCCCRRCCTCCRTCCCTRCCTCCRPCCCGCGCGCGCGCCGCGGGGRKRRSLQKLRIAHADKQQNNFSEEVPSETQEATFVTAEPVEILPRVGEQAEDSTYSSCPFQNEKMADDNVSFTDTAADGGGGAGAKPSNSAMMDLIGTLNKNAASADSKAAKKKKGDKSSSGGGKKGKKGKTKKVRKADRFESQNFLMRIEGSLFCAAIIVAVVGLLVTLVFFFTLLIMTKGDLFHMPPGSICGKDMSEKHDKTTSGKPEPDNNVKSISIGNPLNDSGVPGLVPPTRDSGREPIIRFRARDGRSPEPNQGPSVKIEEMQSPTSIDYGEYGDDSDDEDADEIQYCDCIAVALQQSLPGTPGKKGIIPYMSIYDTQAQARRRGYWIPGVPVNAKIVKVERNTDRGIHFINSLLYTIELEHGQFRWSVVRNYKDFTLLNNRLIAHRAGQHIKAPIKRTQERLDSYLENIGIDIIPDHKPECPYSHVSGKRKRNSRMHILKREADVFDRAPVATVDGSLDATPEGPEPKIESRNVQMQQAVQSGILNTGVDDNQQNGEGSAKRKRTRQKHVLPSFPMMPDSMVSNIEQRKEQLENWLQMVLHIPVNRNHHETAEFLEVSRFSFVNELGGKHTEGFVKKRPGGSRVFLGWTHCCVKYLVPWSKRWLMVRDSFVAYMDHRTEVIRMVLLMDKDFKVAAGGKEANGIPTGLIITNTQHELHLKCRRLQDTSTWKAIIERSMNGIGNVWLQPQRFSSSFPIRENSYAKWFVDAKDYMEYAADMMELAREEIYITDWWLSPEIFMKRPALEGNYWRLDEILKRKAEQGVKVFVLLYKEMEMALGLNSIYSKKTLQGLHENIKVMRHPDHYPSTGTFFWAHHEKLLIIDQLISFVGGVDLCFGRWDSHHHFLTDLGSVQFADSHAVTVSPDMASGLRALVSAPLTLSPLGLEENEEVSPRSEKARNDTRDETTTDFAVSRPSALKDIPENEDEVVFTDKETGGVMVRVIKKKPQTSDAQVRHSSPPGALREEDNVSQPRASPLDAAQKSPTAIKLVQDSKGKKEVRRAISSLDRKHVPRELLDKAGPASIMFEKAARSGMDLSEAAEKYKEYVNSGAVQMEKHRAQTPPSKRKKDSRISRVVGNWKHNRAKRKWRQIIDNDEATLGYELDWLRLREMDNKDDELNGGGKLWYGKDYVNYIHKDFVEVDMPFHDFIDRGTMPRMPWHDIHSVTFGAPARDLARHFIQRWNATKTEKLKDDSNYPFLLPKSYENVRVPRVFKSANVSHQVNVQVLRSLSNWSGLINQTEDSIQMAYLSLIANSKHYLYIENQFFVSMIDSNDVTNEVCKVIYNRIVRAYKEKENYRVYILIPLMPGFEGDVGAPGGSSLQAVLHWTFQSLSQGPNSLIERLKAVMPDPFKYIHVASLRTYDQLGKKLVSELIYIHCKLMIVDDEHVIIGSANINDRSQCGNRDSEVCCVYSDVVKEPSVMDGKPFEAGKFAKSLRLQCMKEHLGLLSDSRRKSVFEYDVSCDDPVADSFFVDVWQRTAKNNARIYEEVFRAYPTDQVETFEEYQKWTSQMPLSEYAPQQAEERVRELKGHLVHFPLNFLSKAVLTPGMTSKEGLVEKRGMSDSADKKISDEVTPPKPTFVPPRPPVLQPNIEHLLKQKPTSTSTLPPPPVNPFAPRQPSTSVVQAAVSPGNKSLPTAPQPEKKSPSPIPSAGNVQRDTSPAVGSPAVLASSELKQQPPILKDTREKSVQPEAPAPAPVAATKPESTAPKEVKNEEPKSETLAANDRVDMSGGLVSWFAKAVSDSKLLTDVAGKAKAGMETVLTTLDPGMKPYLAGTGTLEVTLVNADPELTGLARERFCRVLGLALMKNVSLSDECARTVVHSIEKAEETCLKRISRVFETNLASGSSPVVAFQPFVLQIGKPQHLATLVVLRNGEHIFTAVGQPLEISKEICEKLKGKREGGIVEVIRELELTEKASWAAELPPYSSPELFSFAFLSVAQKFSVSLKIGK</sequence>
<feature type="region of interest" description="Disordered" evidence="7">
    <location>
        <begin position="1013"/>
        <end position="1047"/>
    </location>
</feature>
<feature type="compositionally biased region" description="Basic and acidic residues" evidence="7">
    <location>
        <begin position="361"/>
        <end position="377"/>
    </location>
</feature>
<dbReference type="GO" id="GO:0009395">
    <property type="term" value="P:phospholipid catabolic process"/>
    <property type="evidence" value="ECO:0007669"/>
    <property type="project" value="TreeGrafter"/>
</dbReference>
<feature type="compositionally biased region" description="Polar residues" evidence="7">
    <location>
        <begin position="615"/>
        <end position="627"/>
    </location>
</feature>
<feature type="domain" description="PLD phosphodiesterase" evidence="10">
    <location>
        <begin position="1501"/>
        <end position="1528"/>
    </location>
</feature>
<comment type="catalytic activity">
    <reaction evidence="1">
        <text>a 1,2-diacyl-sn-glycero-3-phosphocholine + H2O = a 1,2-diacyl-sn-glycero-3-phosphate + choline + H(+)</text>
        <dbReference type="Rhea" id="RHEA:14445"/>
        <dbReference type="ChEBI" id="CHEBI:15354"/>
        <dbReference type="ChEBI" id="CHEBI:15377"/>
        <dbReference type="ChEBI" id="CHEBI:15378"/>
        <dbReference type="ChEBI" id="CHEBI:57643"/>
        <dbReference type="ChEBI" id="CHEBI:58608"/>
        <dbReference type="EC" id="3.1.4.4"/>
    </reaction>
</comment>
<keyword evidence="9" id="KW-0732">Signal</keyword>
<feature type="region of interest" description="Disordered" evidence="7">
    <location>
        <begin position="319"/>
        <end position="409"/>
    </location>
</feature>
<feature type="compositionally biased region" description="Pro residues" evidence="7">
    <location>
        <begin position="1705"/>
        <end position="1718"/>
    </location>
</feature>
<dbReference type="SMART" id="SM00233">
    <property type="entry name" value="PH"/>
    <property type="match status" value="1"/>
</dbReference>
<feature type="compositionally biased region" description="Polar residues" evidence="7">
    <location>
        <begin position="337"/>
        <end position="348"/>
    </location>
</feature>
<feature type="domain" description="PX" evidence="11">
    <location>
        <begin position="463"/>
        <end position="691"/>
    </location>
</feature>
<dbReference type="FunFam" id="3.30.870.10:FF:000050">
    <property type="entry name" value="Phospholipase"/>
    <property type="match status" value="1"/>
</dbReference>
<dbReference type="GO" id="GO:0004630">
    <property type="term" value="F:phospholipase D activity"/>
    <property type="evidence" value="ECO:0007669"/>
    <property type="project" value="UniProtKB-EC"/>
</dbReference>
<feature type="region of interest" description="Disordered" evidence="7">
    <location>
        <begin position="1684"/>
        <end position="1855"/>
    </location>
</feature>
<dbReference type="GO" id="GO:0060627">
    <property type="term" value="P:regulation of vesicle-mediated transport"/>
    <property type="evidence" value="ECO:0007669"/>
    <property type="project" value="TreeGrafter"/>
</dbReference>
<keyword evidence="5" id="KW-0442">Lipid degradation</keyword>
<evidence type="ECO:0000256" key="3">
    <source>
        <dbReference type="ARBA" id="ARBA00022737"/>
    </source>
</evidence>
<dbReference type="SMART" id="SM00155">
    <property type="entry name" value="PLDc"/>
    <property type="match status" value="2"/>
</dbReference>
<dbReference type="OrthoDB" id="14911at2759"/>
<dbReference type="CDD" id="cd09141">
    <property type="entry name" value="PLDc_vPLD1_2_yPLD_like_2"/>
    <property type="match status" value="1"/>
</dbReference>
<dbReference type="Gene3D" id="3.30.1520.10">
    <property type="entry name" value="Phox-like domain"/>
    <property type="match status" value="1"/>
</dbReference>
<feature type="domain" description="PLD phosphodiesterase" evidence="10">
    <location>
        <begin position="940"/>
        <end position="967"/>
    </location>
</feature>
<dbReference type="EMBL" id="CAJGYM010000057">
    <property type="protein sequence ID" value="CAD6195581.1"/>
    <property type="molecule type" value="Genomic_DNA"/>
</dbReference>
<feature type="region of interest" description="Disordered" evidence="7">
    <location>
        <begin position="1072"/>
        <end position="1123"/>
    </location>
</feature>
<evidence type="ECO:0000256" key="4">
    <source>
        <dbReference type="ARBA" id="ARBA00022801"/>
    </source>
</evidence>
<dbReference type="PANTHER" id="PTHR18896:SF76">
    <property type="entry name" value="PHOSPHOLIPASE"/>
    <property type="match status" value="1"/>
</dbReference>
<dbReference type="InterPro" id="IPR001849">
    <property type="entry name" value="PH_domain"/>
</dbReference>
<dbReference type="InterPro" id="IPR001683">
    <property type="entry name" value="PX_dom"/>
</dbReference>
<dbReference type="InterPro" id="IPR036871">
    <property type="entry name" value="PX_dom_sf"/>
</dbReference>
<feature type="compositionally biased region" description="Basic and acidic residues" evidence="7">
    <location>
        <begin position="1684"/>
        <end position="1701"/>
    </location>
</feature>
<feature type="transmembrane region" description="Helical" evidence="8">
    <location>
        <begin position="275"/>
        <end position="301"/>
    </location>
</feature>
<evidence type="ECO:0000256" key="7">
    <source>
        <dbReference type="SAM" id="MobiDB-lite"/>
    </source>
</evidence>
<dbReference type="FunFam" id="3.30.870.10:FF:000054">
    <property type="entry name" value="Phospholipase"/>
    <property type="match status" value="1"/>
</dbReference>
<dbReference type="Pfam" id="PF00614">
    <property type="entry name" value="PLDc"/>
    <property type="match status" value="2"/>
</dbReference>
<gene>
    <name evidence="12" type="ORF">CAUJ_LOCUS11500</name>
</gene>
<dbReference type="EC" id="3.1.4.4" evidence="2"/>
<evidence type="ECO:0000256" key="9">
    <source>
        <dbReference type="SAM" id="SignalP"/>
    </source>
</evidence>
<name>A0A8S1HMR6_9PELO</name>
<reference evidence="12" key="1">
    <citation type="submission" date="2020-10" db="EMBL/GenBank/DDBJ databases">
        <authorList>
            <person name="Kikuchi T."/>
        </authorList>
    </citation>
    <scope>NUCLEOTIDE SEQUENCE</scope>
    <source>
        <strain evidence="12">NKZ352</strain>
    </source>
</reference>
<dbReference type="SUPFAM" id="SSF64268">
    <property type="entry name" value="PX domain"/>
    <property type="match status" value="2"/>
</dbReference>
<dbReference type="SUPFAM" id="SSF56024">
    <property type="entry name" value="Phospholipase D/nuclease"/>
    <property type="match status" value="3"/>
</dbReference>
<dbReference type="Gene3D" id="3.30.870.10">
    <property type="entry name" value="Endonuclease Chain A"/>
    <property type="match status" value="2"/>
</dbReference>
<dbReference type="CDD" id="cd09138">
    <property type="entry name" value="PLDc_vPLD1_2_yPLD_like_1"/>
    <property type="match status" value="1"/>
</dbReference>
<dbReference type="Proteomes" id="UP000835052">
    <property type="component" value="Unassembled WGS sequence"/>
</dbReference>
<feature type="compositionally biased region" description="Basic and acidic residues" evidence="7">
    <location>
        <begin position="1020"/>
        <end position="1035"/>
    </location>
</feature>
<evidence type="ECO:0000259" key="11">
    <source>
        <dbReference type="PROSITE" id="PS50195"/>
    </source>
</evidence>
<evidence type="ECO:0000313" key="13">
    <source>
        <dbReference type="Proteomes" id="UP000835052"/>
    </source>
</evidence>